<dbReference type="EMBL" id="ML212816">
    <property type="protein sequence ID" value="TFK78086.1"/>
    <property type="molecule type" value="Genomic_DNA"/>
</dbReference>
<dbReference type="Proteomes" id="UP000308197">
    <property type="component" value="Unassembled WGS sequence"/>
</dbReference>
<dbReference type="InParanoid" id="A0A5C3NKR3"/>
<evidence type="ECO:0000313" key="2">
    <source>
        <dbReference type="Proteomes" id="UP000308197"/>
    </source>
</evidence>
<keyword evidence="2" id="KW-1185">Reference proteome</keyword>
<evidence type="ECO:0000313" key="1">
    <source>
        <dbReference type="EMBL" id="TFK78086.1"/>
    </source>
</evidence>
<name>A0A5C3NKR3_9APHY</name>
<reference evidence="1 2" key="1">
    <citation type="journal article" date="2019" name="Nat. Ecol. Evol.">
        <title>Megaphylogeny resolves global patterns of mushroom evolution.</title>
        <authorList>
            <person name="Varga T."/>
            <person name="Krizsan K."/>
            <person name="Foldi C."/>
            <person name="Dima B."/>
            <person name="Sanchez-Garcia M."/>
            <person name="Sanchez-Ramirez S."/>
            <person name="Szollosi G.J."/>
            <person name="Szarkandi J.G."/>
            <person name="Papp V."/>
            <person name="Albert L."/>
            <person name="Andreopoulos W."/>
            <person name="Angelini C."/>
            <person name="Antonin V."/>
            <person name="Barry K.W."/>
            <person name="Bougher N.L."/>
            <person name="Buchanan P."/>
            <person name="Buyck B."/>
            <person name="Bense V."/>
            <person name="Catcheside P."/>
            <person name="Chovatia M."/>
            <person name="Cooper J."/>
            <person name="Damon W."/>
            <person name="Desjardin D."/>
            <person name="Finy P."/>
            <person name="Geml J."/>
            <person name="Haridas S."/>
            <person name="Hughes K."/>
            <person name="Justo A."/>
            <person name="Karasinski D."/>
            <person name="Kautmanova I."/>
            <person name="Kiss B."/>
            <person name="Kocsube S."/>
            <person name="Kotiranta H."/>
            <person name="LaButti K.M."/>
            <person name="Lechner B.E."/>
            <person name="Liimatainen K."/>
            <person name="Lipzen A."/>
            <person name="Lukacs Z."/>
            <person name="Mihaltcheva S."/>
            <person name="Morgado L.N."/>
            <person name="Niskanen T."/>
            <person name="Noordeloos M.E."/>
            <person name="Ohm R.A."/>
            <person name="Ortiz-Santana B."/>
            <person name="Ovrebo C."/>
            <person name="Racz N."/>
            <person name="Riley R."/>
            <person name="Savchenko A."/>
            <person name="Shiryaev A."/>
            <person name="Soop K."/>
            <person name="Spirin V."/>
            <person name="Szebenyi C."/>
            <person name="Tomsovsky M."/>
            <person name="Tulloss R.E."/>
            <person name="Uehling J."/>
            <person name="Grigoriev I.V."/>
            <person name="Vagvolgyi C."/>
            <person name="Papp T."/>
            <person name="Martin F.M."/>
            <person name="Miettinen O."/>
            <person name="Hibbett D.S."/>
            <person name="Nagy L.G."/>
        </authorList>
    </citation>
    <scope>NUCLEOTIDE SEQUENCE [LARGE SCALE GENOMIC DNA]</scope>
    <source>
        <strain evidence="1 2">HHB13444</strain>
    </source>
</reference>
<dbReference type="AlphaFoldDB" id="A0A5C3NKR3"/>
<organism evidence="1 2">
    <name type="scientific">Polyporus arcularius HHB13444</name>
    <dbReference type="NCBI Taxonomy" id="1314778"/>
    <lineage>
        <taxon>Eukaryota</taxon>
        <taxon>Fungi</taxon>
        <taxon>Dikarya</taxon>
        <taxon>Basidiomycota</taxon>
        <taxon>Agaricomycotina</taxon>
        <taxon>Agaricomycetes</taxon>
        <taxon>Polyporales</taxon>
        <taxon>Polyporaceae</taxon>
        <taxon>Polyporus</taxon>
    </lineage>
</organism>
<accession>A0A5C3NKR3</accession>
<proteinExistence type="predicted"/>
<protein>
    <submittedName>
        <fullName evidence="1">Uncharacterized protein</fullName>
    </submittedName>
</protein>
<sequence>MSSHRVATAVEARRVIDSLECARRRDRPVLYRNSCVIARRPRACRQGPMTCLATLSTLCSTHYARTRSHSDDCSGTRRLDTALVCPTRLDNTRLTHRCLPRVPSSRPAAHLHLAPSPYTSTPESTNAENLVDECSTTGWSGGRRLLCVS</sequence>
<gene>
    <name evidence="1" type="ORF">K466DRAFT_105606</name>
</gene>